<accession>A0ABN9CAH7</accession>
<evidence type="ECO:0000256" key="4">
    <source>
        <dbReference type="ARBA" id="ARBA00022833"/>
    </source>
</evidence>
<proteinExistence type="predicted"/>
<dbReference type="PANTHER" id="PTHR14196:SF12">
    <property type="entry name" value="ZINC FINGER PROTEIN 208-LIKE"/>
    <property type="match status" value="1"/>
</dbReference>
<name>A0ABN9CAH7_9NEOB</name>
<feature type="compositionally biased region" description="Basic and acidic residues" evidence="6">
    <location>
        <begin position="322"/>
        <end position="335"/>
    </location>
</feature>
<dbReference type="PROSITE" id="PS50157">
    <property type="entry name" value="ZINC_FINGER_C2H2_2"/>
    <property type="match status" value="4"/>
</dbReference>
<sequence length="609" mass="70205">MGTQTDLTMVTIQSCSVSVPRWNTYDRGIQWPEYEFNFYGEDWKVQLDHMYFNSRFKCVQELPNVEQEAIIKDHHQVSSTLQHGSSSEDYRVTQHEPLKQESEPHTSPETPEGYFFSKCSLRNKKTLCILQAKLVALLRHMTEAPHMGSYKRQRTRKLLSQIVEIVCLVAGEDLKLVKKNEDLSKFYQKEGQIPVRYQDVAVFFTREEWNYIEENEELYKKEILSDPNETKEDQVEDFIDDFEEDADITDDHFFKLLEVNSQGHSPGAAPVGRKRKKVLLPTMPCIPEYVPGALGHEDRDCPSDRTCKSEYFSEVANEETVSDSHDLKPQIKEEDCSPEVSTEWNATDDSHDASGPMLWIAEDGTTSTHWMPRHDSSSATPILKKQRGRQKKLLEQPVVPSDTGGVVWHTAHNHTELAEHSKILQNLPALDWVTRQRPSQATLSCGICNKCFYSAAELETHQITHSEETLLSCEDCTKIFDVKSDLEKHKAKEHGKLRYPCEVCGLQYNYRSQYIIHQRTHTGEKPFCCKECGQAFGHKCSLLIHMRKHSGSSLFECGRCGKLLDTEQALEKHRKLRFCVNCKKCFTRRALRRHLKTHTPEETAKKDCS</sequence>
<evidence type="ECO:0000256" key="5">
    <source>
        <dbReference type="PROSITE-ProRule" id="PRU00042"/>
    </source>
</evidence>
<comment type="caution">
    <text evidence="8">The sequence shown here is derived from an EMBL/GenBank/DDBJ whole genome shotgun (WGS) entry which is preliminary data.</text>
</comment>
<dbReference type="Proteomes" id="UP001162483">
    <property type="component" value="Unassembled WGS sequence"/>
</dbReference>
<evidence type="ECO:0000313" key="8">
    <source>
        <dbReference type="EMBL" id="CAI9557090.1"/>
    </source>
</evidence>
<dbReference type="SMART" id="SM00355">
    <property type="entry name" value="ZnF_C2H2"/>
    <property type="match status" value="6"/>
</dbReference>
<protein>
    <recommendedName>
        <fullName evidence="7">C2H2-type domain-containing protein</fullName>
    </recommendedName>
</protein>
<organism evidence="8 9">
    <name type="scientific">Staurois parvus</name>
    <dbReference type="NCBI Taxonomy" id="386267"/>
    <lineage>
        <taxon>Eukaryota</taxon>
        <taxon>Metazoa</taxon>
        <taxon>Chordata</taxon>
        <taxon>Craniata</taxon>
        <taxon>Vertebrata</taxon>
        <taxon>Euteleostomi</taxon>
        <taxon>Amphibia</taxon>
        <taxon>Batrachia</taxon>
        <taxon>Anura</taxon>
        <taxon>Neobatrachia</taxon>
        <taxon>Ranoidea</taxon>
        <taxon>Ranidae</taxon>
        <taxon>Staurois</taxon>
    </lineage>
</organism>
<feature type="domain" description="C2H2-type" evidence="7">
    <location>
        <begin position="527"/>
        <end position="554"/>
    </location>
</feature>
<feature type="compositionally biased region" description="Basic and acidic residues" evidence="6">
    <location>
        <begin position="86"/>
        <end position="106"/>
    </location>
</feature>
<dbReference type="Gene3D" id="3.30.160.60">
    <property type="entry name" value="Classic Zinc Finger"/>
    <property type="match status" value="3"/>
</dbReference>
<dbReference type="SUPFAM" id="SSF57667">
    <property type="entry name" value="beta-beta-alpha zinc fingers"/>
    <property type="match status" value="2"/>
</dbReference>
<keyword evidence="9" id="KW-1185">Reference proteome</keyword>
<feature type="domain" description="C2H2-type" evidence="7">
    <location>
        <begin position="443"/>
        <end position="470"/>
    </location>
</feature>
<evidence type="ECO:0000256" key="3">
    <source>
        <dbReference type="ARBA" id="ARBA00022771"/>
    </source>
</evidence>
<evidence type="ECO:0000313" key="9">
    <source>
        <dbReference type="Proteomes" id="UP001162483"/>
    </source>
</evidence>
<gene>
    <name evidence="8" type="ORF">SPARVUS_LOCUS4635795</name>
</gene>
<evidence type="ECO:0000256" key="2">
    <source>
        <dbReference type="ARBA" id="ARBA00022737"/>
    </source>
</evidence>
<evidence type="ECO:0000256" key="1">
    <source>
        <dbReference type="ARBA" id="ARBA00022723"/>
    </source>
</evidence>
<feature type="region of interest" description="Disordered" evidence="6">
    <location>
        <begin position="318"/>
        <end position="353"/>
    </location>
</feature>
<keyword evidence="1" id="KW-0479">Metal-binding</keyword>
<dbReference type="PANTHER" id="PTHR14196">
    <property type="entry name" value="ODD-SKIPPED - RELATED"/>
    <property type="match status" value="1"/>
</dbReference>
<keyword evidence="2" id="KW-0677">Repeat</keyword>
<evidence type="ECO:0000256" key="6">
    <source>
        <dbReference type="SAM" id="MobiDB-lite"/>
    </source>
</evidence>
<keyword evidence="4" id="KW-0862">Zinc</keyword>
<feature type="domain" description="C2H2-type" evidence="7">
    <location>
        <begin position="471"/>
        <end position="499"/>
    </location>
</feature>
<feature type="domain" description="C2H2-type" evidence="7">
    <location>
        <begin position="499"/>
        <end position="526"/>
    </location>
</feature>
<dbReference type="Pfam" id="PF00096">
    <property type="entry name" value="zf-C2H2"/>
    <property type="match status" value="3"/>
</dbReference>
<dbReference type="PROSITE" id="PS00028">
    <property type="entry name" value="ZINC_FINGER_C2H2_1"/>
    <property type="match status" value="3"/>
</dbReference>
<dbReference type="EMBL" id="CATNWA010008894">
    <property type="protein sequence ID" value="CAI9557090.1"/>
    <property type="molecule type" value="Genomic_DNA"/>
</dbReference>
<dbReference type="InterPro" id="IPR013087">
    <property type="entry name" value="Znf_C2H2_type"/>
</dbReference>
<reference evidence="8" key="1">
    <citation type="submission" date="2023-05" db="EMBL/GenBank/DDBJ databases">
        <authorList>
            <person name="Stuckert A."/>
        </authorList>
    </citation>
    <scope>NUCLEOTIDE SEQUENCE</scope>
</reference>
<keyword evidence="3 5" id="KW-0863">Zinc-finger</keyword>
<evidence type="ECO:0000259" key="7">
    <source>
        <dbReference type="PROSITE" id="PS50157"/>
    </source>
</evidence>
<feature type="region of interest" description="Disordered" evidence="6">
    <location>
        <begin position="82"/>
        <end position="111"/>
    </location>
</feature>
<dbReference type="InterPro" id="IPR050717">
    <property type="entry name" value="C2H2-ZF_Transcription_Reg"/>
</dbReference>
<dbReference type="InterPro" id="IPR036236">
    <property type="entry name" value="Znf_C2H2_sf"/>
</dbReference>